<proteinExistence type="predicted"/>
<organism evidence="3 4">
    <name type="scientific">Fuerstiella marisgermanici</name>
    <dbReference type="NCBI Taxonomy" id="1891926"/>
    <lineage>
        <taxon>Bacteria</taxon>
        <taxon>Pseudomonadati</taxon>
        <taxon>Planctomycetota</taxon>
        <taxon>Planctomycetia</taxon>
        <taxon>Planctomycetales</taxon>
        <taxon>Planctomycetaceae</taxon>
        <taxon>Fuerstiella</taxon>
    </lineage>
</organism>
<accession>A0A1P8WQM5</accession>
<dbReference type="KEGG" id="fmr:Fuma_06017"/>
<dbReference type="RefSeq" id="WP_077027388.1">
    <property type="nucleotide sequence ID" value="NZ_CP017641.1"/>
</dbReference>
<sequence length="426" mass="46292" precursor="true">MNKTFLIVLTALLPLTFANAGEWARFRGPNGTGVGSGDIPVEFSEADFDFNVKLPGGTGCSSPVVWGDKVFVLSANADDATRYVCCFHALTGEKQWQKEYESKPHHLHTRSSYASSTPAVDEERVYVAWSTPEAVTFKAFTHDGEEAWSLDLGTWQSQHGFGASPIIYKDMVILHNSQQANQLDAGEKPGESFMMAFDRKTGDEQWRTELVSKNVCYSAPFIRQSADGKDELICCSTGNGIFSLDPMTGQKNWEVNDKLFKMRTVASPIEVGGLIFGSNGSGGYSSNYVVAVQPGSNGNVVHKIANSGKFKAPYVPGLIADGDMVYCLYDRGYASCLNAKTGEILWIERTGAAFSGSPVRVDDRIYCVDEVGMVWVIAATPEKYTLLAKNALGEESKATPAIANDRLYLRTDSRLISVGGKKAAGS</sequence>
<dbReference type="InterPro" id="IPR018391">
    <property type="entry name" value="PQQ_b-propeller_rpt"/>
</dbReference>
<dbReference type="PANTHER" id="PTHR34512">
    <property type="entry name" value="CELL SURFACE PROTEIN"/>
    <property type="match status" value="1"/>
</dbReference>
<dbReference type="InterPro" id="IPR011047">
    <property type="entry name" value="Quinoprotein_ADH-like_sf"/>
</dbReference>
<keyword evidence="1" id="KW-0732">Signal</keyword>
<evidence type="ECO:0000256" key="1">
    <source>
        <dbReference type="SAM" id="SignalP"/>
    </source>
</evidence>
<dbReference type="AlphaFoldDB" id="A0A1P8WQM5"/>
<evidence type="ECO:0000313" key="3">
    <source>
        <dbReference type="EMBL" id="APZ96349.1"/>
    </source>
</evidence>
<dbReference type="PANTHER" id="PTHR34512:SF30">
    <property type="entry name" value="OUTER MEMBRANE PROTEIN ASSEMBLY FACTOR BAMB"/>
    <property type="match status" value="1"/>
</dbReference>
<evidence type="ECO:0000259" key="2">
    <source>
        <dbReference type="Pfam" id="PF13360"/>
    </source>
</evidence>
<dbReference type="Proteomes" id="UP000187735">
    <property type="component" value="Chromosome"/>
</dbReference>
<dbReference type="STRING" id="1891926.Fuma_06017"/>
<dbReference type="EMBL" id="CP017641">
    <property type="protein sequence ID" value="APZ96349.1"/>
    <property type="molecule type" value="Genomic_DNA"/>
</dbReference>
<dbReference type="SUPFAM" id="SSF50998">
    <property type="entry name" value="Quinoprotein alcohol dehydrogenase-like"/>
    <property type="match status" value="1"/>
</dbReference>
<dbReference type="SMART" id="SM00564">
    <property type="entry name" value="PQQ"/>
    <property type="match status" value="4"/>
</dbReference>
<evidence type="ECO:0000313" key="4">
    <source>
        <dbReference type="Proteomes" id="UP000187735"/>
    </source>
</evidence>
<feature type="chain" id="PRO_5010322607" evidence="1">
    <location>
        <begin position="21"/>
        <end position="426"/>
    </location>
</feature>
<dbReference type="Gene3D" id="2.130.10.10">
    <property type="entry name" value="YVTN repeat-like/Quinoprotein amine dehydrogenase"/>
    <property type="match status" value="1"/>
</dbReference>
<feature type="signal peptide" evidence="1">
    <location>
        <begin position="1"/>
        <end position="20"/>
    </location>
</feature>
<dbReference type="InterPro" id="IPR015943">
    <property type="entry name" value="WD40/YVTN_repeat-like_dom_sf"/>
</dbReference>
<dbReference type="Pfam" id="PF13360">
    <property type="entry name" value="PQQ_2"/>
    <property type="match status" value="1"/>
</dbReference>
<name>A0A1P8WQM5_9PLAN</name>
<dbReference type="InterPro" id="IPR002372">
    <property type="entry name" value="PQQ_rpt_dom"/>
</dbReference>
<dbReference type="Gene3D" id="2.40.10.480">
    <property type="match status" value="1"/>
</dbReference>
<dbReference type="OrthoDB" id="244732at2"/>
<gene>
    <name evidence="3" type="ORF">Fuma_06017</name>
</gene>
<protein>
    <submittedName>
        <fullName evidence="3">Outer membrane biogenesis protein</fullName>
    </submittedName>
</protein>
<reference evidence="3 4" key="1">
    <citation type="journal article" date="2016" name="Front. Microbiol.">
        <title>Fuerstia marisgermanicae gen. nov., sp. nov., an Unusual Member of the Phylum Planctomycetes from the German Wadden Sea.</title>
        <authorList>
            <person name="Kohn T."/>
            <person name="Heuer A."/>
            <person name="Jogler M."/>
            <person name="Vollmers J."/>
            <person name="Boedeker C."/>
            <person name="Bunk B."/>
            <person name="Rast P."/>
            <person name="Borchert D."/>
            <person name="Glockner I."/>
            <person name="Freese H.M."/>
            <person name="Klenk H.P."/>
            <person name="Overmann J."/>
            <person name="Kaster A.K."/>
            <person name="Rohde M."/>
            <person name="Wiegand S."/>
            <person name="Jogler C."/>
        </authorList>
    </citation>
    <scope>NUCLEOTIDE SEQUENCE [LARGE SCALE GENOMIC DNA]</scope>
    <source>
        <strain evidence="3 4">NH11</strain>
    </source>
</reference>
<keyword evidence="4" id="KW-1185">Reference proteome</keyword>
<feature type="domain" description="Pyrrolo-quinoline quinone repeat" evidence="2">
    <location>
        <begin position="115"/>
        <end position="347"/>
    </location>
</feature>